<dbReference type="InterPro" id="IPR000504">
    <property type="entry name" value="RRM_dom"/>
</dbReference>
<reference evidence="8" key="1">
    <citation type="journal article" date="2017" name="Genome Biol. Evol.">
        <title>The complete genome sequence of the phytopathogenic fungus Sclerotinia sclerotiorum reveals insights into the genome architecture of broad host range pathogens.</title>
        <authorList>
            <person name="Derbyshire M."/>
            <person name="Denton-Giles M."/>
            <person name="Hegedus D."/>
            <person name="Seifbarghy S."/>
            <person name="Rollins J."/>
            <person name="van Kan J."/>
            <person name="Seidl M.F."/>
            <person name="Faino L."/>
            <person name="Mbengue M."/>
            <person name="Navaud O."/>
            <person name="Raffaele S."/>
            <person name="Hammond-Kosack K."/>
            <person name="Heard S."/>
            <person name="Oliver R."/>
        </authorList>
    </citation>
    <scope>NUCLEOTIDE SEQUENCE [LARGE SCALE GENOMIC DNA]</scope>
    <source>
        <strain evidence="8">ATCC 18683 / 1980 / Ss-1</strain>
    </source>
</reference>
<evidence type="ECO:0000259" key="6">
    <source>
        <dbReference type="PROSITE" id="PS50102"/>
    </source>
</evidence>
<dbReference type="GO" id="GO:0005634">
    <property type="term" value="C:nucleus"/>
    <property type="evidence" value="ECO:0007669"/>
    <property type="project" value="UniProtKB-SubCell"/>
</dbReference>
<dbReference type="Gene3D" id="3.30.70.330">
    <property type="match status" value="1"/>
</dbReference>
<proteinExistence type="predicted"/>
<protein>
    <recommendedName>
        <fullName evidence="6">RRM domain-containing protein</fullName>
    </recommendedName>
</protein>
<dbReference type="InterPro" id="IPR035979">
    <property type="entry name" value="RBD_domain_sf"/>
</dbReference>
<dbReference type="Pfam" id="PF00076">
    <property type="entry name" value="RRM_1"/>
    <property type="match status" value="1"/>
</dbReference>
<dbReference type="RefSeq" id="XP_001587056.1">
    <property type="nucleotide sequence ID" value="XM_001587006.1"/>
</dbReference>
<dbReference type="SMART" id="SM00360">
    <property type="entry name" value="RRM"/>
    <property type="match status" value="1"/>
</dbReference>
<dbReference type="PANTHER" id="PTHR15597">
    <property type="entry name" value="ATAXIN 2-BINDING PROTEIN 1-RELATED"/>
    <property type="match status" value="1"/>
</dbReference>
<feature type="region of interest" description="Disordered" evidence="5">
    <location>
        <begin position="322"/>
        <end position="342"/>
    </location>
</feature>
<evidence type="ECO:0000256" key="5">
    <source>
        <dbReference type="SAM" id="MobiDB-lite"/>
    </source>
</evidence>
<dbReference type="AlphaFoldDB" id="A0A1D9Q2W1"/>
<dbReference type="EMBL" id="CP017818">
    <property type="protein sequence ID" value="APA09300.1"/>
    <property type="molecule type" value="Genomic_DNA"/>
</dbReference>
<comment type="subcellular location">
    <subcellularLocation>
        <location evidence="1">Nucleus</location>
    </subcellularLocation>
</comment>
<dbReference type="PANTHER" id="PTHR15597:SF22">
    <property type="entry name" value="RNA-BINDING FOX PROTEIN 1, ISOFORM H"/>
    <property type="match status" value="1"/>
</dbReference>
<dbReference type="GO" id="GO:0003723">
    <property type="term" value="F:RNA binding"/>
    <property type="evidence" value="ECO:0007669"/>
    <property type="project" value="UniProtKB-UniRule"/>
</dbReference>
<dbReference type="InterPro" id="IPR047131">
    <property type="entry name" value="RBFOX1-like"/>
</dbReference>
<dbReference type="PROSITE" id="PS50102">
    <property type="entry name" value="RRM"/>
    <property type="match status" value="1"/>
</dbReference>
<feature type="compositionally biased region" description="Polar residues" evidence="5">
    <location>
        <begin position="270"/>
        <end position="281"/>
    </location>
</feature>
<feature type="compositionally biased region" description="Polar residues" evidence="5">
    <location>
        <begin position="225"/>
        <end position="238"/>
    </location>
</feature>
<feature type="compositionally biased region" description="Low complexity" evidence="5">
    <location>
        <begin position="289"/>
        <end position="308"/>
    </location>
</feature>
<dbReference type="GO" id="GO:0000381">
    <property type="term" value="P:regulation of alternative mRNA splicing, via spliceosome"/>
    <property type="evidence" value="ECO:0007669"/>
    <property type="project" value="InterPro"/>
</dbReference>
<evidence type="ECO:0000256" key="3">
    <source>
        <dbReference type="ARBA" id="ARBA00023242"/>
    </source>
</evidence>
<keyword evidence="2 4" id="KW-0694">RNA-binding</keyword>
<dbReference type="Proteomes" id="UP000177798">
    <property type="component" value="Chromosome 5"/>
</dbReference>
<keyword evidence="3" id="KW-0539">Nucleus</keyword>
<evidence type="ECO:0000313" key="7">
    <source>
        <dbReference type="EMBL" id="APA09300.1"/>
    </source>
</evidence>
<dbReference type="SUPFAM" id="SSF54928">
    <property type="entry name" value="RNA-binding domain, RBD"/>
    <property type="match status" value="1"/>
</dbReference>
<feature type="region of interest" description="Disordered" evidence="5">
    <location>
        <begin position="225"/>
        <end position="308"/>
    </location>
</feature>
<gene>
    <name evidence="7" type="ORF">sscle_05g040700</name>
</gene>
<evidence type="ECO:0000256" key="1">
    <source>
        <dbReference type="ARBA" id="ARBA00004123"/>
    </source>
</evidence>
<feature type="domain" description="RRM" evidence="6">
    <location>
        <begin position="66"/>
        <end position="142"/>
    </location>
</feature>
<name>A0A1D9Q2W1_SCLS1</name>
<evidence type="ECO:0000256" key="2">
    <source>
        <dbReference type="ARBA" id="ARBA00022884"/>
    </source>
</evidence>
<dbReference type="VEuPathDB" id="FungiDB:sscle_05g040700"/>
<dbReference type="OMA" id="IVFQHAS"/>
<organism evidence="7 8">
    <name type="scientific">Sclerotinia sclerotiorum (strain ATCC 18683 / 1980 / Ss-1)</name>
    <name type="common">White mold</name>
    <name type="synonym">Whetzelinia sclerotiorum</name>
    <dbReference type="NCBI Taxonomy" id="665079"/>
    <lineage>
        <taxon>Eukaryota</taxon>
        <taxon>Fungi</taxon>
        <taxon>Dikarya</taxon>
        <taxon>Ascomycota</taxon>
        <taxon>Pezizomycotina</taxon>
        <taxon>Leotiomycetes</taxon>
        <taxon>Helotiales</taxon>
        <taxon>Sclerotiniaceae</taxon>
        <taxon>Sclerotinia</taxon>
    </lineage>
</organism>
<accession>A0A1D9Q2W1</accession>
<dbReference type="OrthoDB" id="77405at2759"/>
<sequence>MATHDLLTNPLAVRNPNPLNLIPYSVATGIYSPEGKDVYITHANIHPLTHVPGIPSPYSQEQLEQRALYISGIPPEWQTPAFRRIFQIYGTVEKCPVIFDLASQSTFRFVVMNTREECRRARDSVHGFVLERHVIFTAEALPSSSLLRLYSLGLNTLGLDTPDSQIDGDREDRKDGGEVQLGDLDINQENIVINNPYIYGSGTIDQTPMTHRHPSPPQIKLPTVSVQEVETENESQPSTRKHRPAPLNLTGLTNKSTRRISPLLPPQSPFPTQTNFPSIPETNEDPHSTTTTTTTTTSPTPTPTQPTFQTQANTWAAIVSSASPSHQNVDLHPSTPRSGRRLTSIGRIPTLPILKPTTHEPLTHQSRVILILNIPPTLTLTDISNAVHEGPIVCIRFGIDTDTSLRFSGIVFQHAQDAHMFYDILRAEHENRTPVRFRFLADAVRGDPFPINEDILAMGAPTYASRRLTIVKKAFFFAFTGKNLQTLCEKEVGRENVQLVFVYNGGNATVVFAEVRAAIKMKARLERLREGAGNGSTCSIYEGLQVSFSKDPCELEGGLNLQAADGYHA</sequence>
<dbReference type="KEGG" id="ssl:SS1G_12085"/>
<evidence type="ECO:0000256" key="4">
    <source>
        <dbReference type="PROSITE-ProRule" id="PRU00176"/>
    </source>
</evidence>
<evidence type="ECO:0000313" key="8">
    <source>
        <dbReference type="Proteomes" id="UP000177798"/>
    </source>
</evidence>
<dbReference type="InterPro" id="IPR012677">
    <property type="entry name" value="Nucleotide-bd_a/b_plait_sf"/>
</dbReference>